<protein>
    <submittedName>
        <fullName evidence="1">Uncharacterized protein</fullName>
    </submittedName>
</protein>
<dbReference type="EMBL" id="MLJW01000290">
    <property type="protein sequence ID" value="OIQ90478.1"/>
    <property type="molecule type" value="Genomic_DNA"/>
</dbReference>
<evidence type="ECO:0000313" key="1">
    <source>
        <dbReference type="EMBL" id="OIQ90478.1"/>
    </source>
</evidence>
<reference evidence="1" key="1">
    <citation type="submission" date="2016-10" db="EMBL/GenBank/DDBJ databases">
        <title>Sequence of Gallionella enrichment culture.</title>
        <authorList>
            <person name="Poehlein A."/>
            <person name="Muehling M."/>
            <person name="Daniel R."/>
        </authorList>
    </citation>
    <scope>NUCLEOTIDE SEQUENCE</scope>
</reference>
<proteinExistence type="predicted"/>
<sequence length="154" mass="18238">MRDSAIEGGFDRLLRPILLKLEFEEVRLKNCMRPEFLFRRDRVWFSLSWDWRDQYLEVCLGRLVWFEDVMPRVVVLGDYSYWDRSVTWDAIGPGSDFGSVLTRIQVSLPVALARVEEEYPRIVEDLRNKWAPRDTVDYLLGKEVALDALENYMA</sequence>
<comment type="caution">
    <text evidence="1">The sequence shown here is derived from an EMBL/GenBank/DDBJ whole genome shotgun (WGS) entry which is preliminary data.</text>
</comment>
<organism evidence="1">
    <name type="scientific">mine drainage metagenome</name>
    <dbReference type="NCBI Taxonomy" id="410659"/>
    <lineage>
        <taxon>unclassified sequences</taxon>
        <taxon>metagenomes</taxon>
        <taxon>ecological metagenomes</taxon>
    </lineage>
</organism>
<dbReference type="AlphaFoldDB" id="A0A1J5R3D6"/>
<gene>
    <name evidence="1" type="ORF">GALL_276170</name>
</gene>
<accession>A0A1J5R3D6</accession>
<name>A0A1J5R3D6_9ZZZZ</name>